<dbReference type="InterPro" id="IPR006675">
    <property type="entry name" value="HDIG_dom"/>
</dbReference>
<dbReference type="Proteomes" id="UP000037269">
    <property type="component" value="Unassembled WGS sequence"/>
</dbReference>
<accession>A0A0D1W1W9</accession>
<name>A0A0D1W1W9_ANEMI</name>
<dbReference type="Pfam" id="PF13487">
    <property type="entry name" value="HD_5"/>
    <property type="match status" value="1"/>
</dbReference>
<dbReference type="EMBL" id="FNED01000004">
    <property type="protein sequence ID" value="SDI48849.1"/>
    <property type="molecule type" value="Genomic_DNA"/>
</dbReference>
<proteinExistence type="predicted"/>
<dbReference type="OrthoDB" id="9759601at2"/>
<reference evidence="3 5" key="2">
    <citation type="submission" date="2016-10" db="EMBL/GenBank/DDBJ databases">
        <authorList>
            <person name="de Groot N.N."/>
        </authorList>
    </citation>
    <scope>NUCLEOTIDE SEQUENCE [LARGE SCALE GENOMIC DNA]</scope>
    <source>
        <strain evidence="3 5">DSM 2895</strain>
    </source>
</reference>
<dbReference type="CDD" id="cd00077">
    <property type="entry name" value="HDc"/>
    <property type="match status" value="1"/>
</dbReference>
<dbReference type="PATRIC" id="fig|47500.8.peg.2994"/>
<evidence type="ECO:0000313" key="5">
    <source>
        <dbReference type="Proteomes" id="UP000182836"/>
    </source>
</evidence>
<dbReference type="SMART" id="SM00471">
    <property type="entry name" value="HDc"/>
    <property type="match status" value="1"/>
</dbReference>
<dbReference type="Proteomes" id="UP000182836">
    <property type="component" value="Unassembled WGS sequence"/>
</dbReference>
<dbReference type="NCBIfam" id="TIGR00277">
    <property type="entry name" value="HDIG"/>
    <property type="match status" value="1"/>
</dbReference>
<dbReference type="PANTHER" id="PTHR43155:SF2">
    <property type="entry name" value="CYCLIC DI-GMP PHOSPHODIESTERASE PA4108"/>
    <property type="match status" value="1"/>
</dbReference>
<evidence type="ECO:0000313" key="4">
    <source>
        <dbReference type="Proteomes" id="UP000037269"/>
    </source>
</evidence>
<evidence type="ECO:0000259" key="1">
    <source>
        <dbReference type="PROSITE" id="PS51832"/>
    </source>
</evidence>
<reference evidence="2 4" key="1">
    <citation type="submission" date="2015-07" db="EMBL/GenBank/DDBJ databases">
        <title>Fjat-14205 dsm 2895.</title>
        <authorList>
            <person name="Liu B."/>
            <person name="Wang J."/>
            <person name="Zhu Y."/>
            <person name="Liu G."/>
            <person name="Chen Q."/>
            <person name="Chen Z."/>
            <person name="Lan J."/>
            <person name="Che J."/>
            <person name="Ge C."/>
            <person name="Shi H."/>
            <person name="Pan Z."/>
            <person name="Liu X."/>
        </authorList>
    </citation>
    <scope>NUCLEOTIDE SEQUENCE [LARGE SCALE GENOMIC DNA]</scope>
    <source>
        <strain evidence="2 4">DSM 2895</strain>
    </source>
</reference>
<dbReference type="SUPFAM" id="SSF109604">
    <property type="entry name" value="HD-domain/PDEase-like"/>
    <property type="match status" value="1"/>
</dbReference>
<dbReference type="InterPro" id="IPR003607">
    <property type="entry name" value="HD/PDEase_dom"/>
</dbReference>
<dbReference type="AlphaFoldDB" id="A0A0D1W1W9"/>
<dbReference type="GeneID" id="42304209"/>
<evidence type="ECO:0000313" key="3">
    <source>
        <dbReference type="EMBL" id="SDI48849.1"/>
    </source>
</evidence>
<dbReference type="STRING" id="47500.AF333_03165"/>
<sequence>MGLVSTSYELIGRILYTDIYNEQGTLLLSAGKMLTAKDIDSLLINNIFEIAVKGATHEIKPIDNIAPELLHQIDEAWNYDPEMAVIYKETLSGIKDLLDRTKEGEQVNIQEMVTQFSPLIKHALEHRYVFHPLHTLKGKDEYTYRHSINVGLLSALIARLLGLPDEVCVEVGEAGLFHDIGKLEIPDGILNKPSRLEEEERKIMRKHTQYGYTLLRKFPNLPKSFADVALLHHECLNGTGYPFGLRHENIPLSVQIVSVADKFDALASDRVYREKVSPFEAATALWNAQFAGLMNPAIVTPFVTYIIESYIGSKVRLSNGQKGVIVRYNHQEPLRPLIRTDEGLFTKLEVERDIQIVEVF</sequence>
<dbReference type="EMBL" id="LGUG01000004">
    <property type="protein sequence ID" value="KON94639.1"/>
    <property type="molecule type" value="Genomic_DNA"/>
</dbReference>
<dbReference type="Gene3D" id="1.10.3210.10">
    <property type="entry name" value="Hypothetical protein af1432"/>
    <property type="match status" value="1"/>
</dbReference>
<keyword evidence="4" id="KW-1185">Reference proteome</keyword>
<dbReference type="RefSeq" id="WP_043067682.1">
    <property type="nucleotide sequence ID" value="NZ_BJOA01000134.1"/>
</dbReference>
<evidence type="ECO:0000313" key="2">
    <source>
        <dbReference type="EMBL" id="KON94639.1"/>
    </source>
</evidence>
<protein>
    <submittedName>
        <fullName evidence="3">HDIG domain-containing protein</fullName>
    </submittedName>
</protein>
<gene>
    <name evidence="2" type="ORF">AF333_03165</name>
    <name evidence="3" type="ORF">SAMN04487909_104202</name>
</gene>
<dbReference type="InterPro" id="IPR037522">
    <property type="entry name" value="HD_GYP_dom"/>
</dbReference>
<dbReference type="PANTHER" id="PTHR43155">
    <property type="entry name" value="CYCLIC DI-GMP PHOSPHODIESTERASE PA4108-RELATED"/>
    <property type="match status" value="1"/>
</dbReference>
<feature type="domain" description="HD-GYP" evidence="1">
    <location>
        <begin position="121"/>
        <end position="318"/>
    </location>
</feature>
<dbReference type="PROSITE" id="PS51832">
    <property type="entry name" value="HD_GYP"/>
    <property type="match status" value="1"/>
</dbReference>
<organism evidence="2 4">
    <name type="scientific">Aneurinibacillus migulanus</name>
    <name type="common">Bacillus migulanus</name>
    <dbReference type="NCBI Taxonomy" id="47500"/>
    <lineage>
        <taxon>Bacteria</taxon>
        <taxon>Bacillati</taxon>
        <taxon>Bacillota</taxon>
        <taxon>Bacilli</taxon>
        <taxon>Bacillales</taxon>
        <taxon>Paenibacillaceae</taxon>
        <taxon>Aneurinibacillus group</taxon>
        <taxon>Aneurinibacillus</taxon>
    </lineage>
</organism>